<evidence type="ECO:0000259" key="2">
    <source>
        <dbReference type="Pfam" id="PF01757"/>
    </source>
</evidence>
<feature type="transmembrane region" description="Helical" evidence="1">
    <location>
        <begin position="301"/>
        <end position="325"/>
    </location>
</feature>
<feature type="domain" description="Acyltransferase 3" evidence="2">
    <location>
        <begin position="8"/>
        <end position="351"/>
    </location>
</feature>
<keyword evidence="3" id="KW-0808">Transferase</keyword>
<keyword evidence="4" id="KW-1185">Reference proteome</keyword>
<keyword evidence="1" id="KW-0812">Transmembrane</keyword>
<dbReference type="Pfam" id="PF01757">
    <property type="entry name" value="Acyl_transf_3"/>
    <property type="match status" value="1"/>
</dbReference>
<dbReference type="Proteomes" id="UP001165297">
    <property type="component" value="Unassembled WGS sequence"/>
</dbReference>
<keyword evidence="1" id="KW-0472">Membrane</keyword>
<accession>A0ABS8AKJ2</accession>
<keyword evidence="1" id="KW-1133">Transmembrane helix</keyword>
<feature type="transmembrane region" description="Helical" evidence="1">
    <location>
        <begin position="12"/>
        <end position="32"/>
    </location>
</feature>
<dbReference type="InterPro" id="IPR050623">
    <property type="entry name" value="Glucan_succinyl_AcylTrfase"/>
</dbReference>
<dbReference type="PANTHER" id="PTHR36927:SF3">
    <property type="entry name" value="GLUCANS BIOSYNTHESIS PROTEIN C"/>
    <property type="match status" value="1"/>
</dbReference>
<reference evidence="3" key="1">
    <citation type="submission" date="2021-10" db="EMBL/GenBank/DDBJ databases">
        <authorList>
            <person name="Dean J.D."/>
            <person name="Kim M.K."/>
            <person name="Newey C.N."/>
            <person name="Stoker T.S."/>
            <person name="Thompson D.W."/>
            <person name="Grose J.H."/>
        </authorList>
    </citation>
    <scope>NUCLEOTIDE SEQUENCE</scope>
    <source>
        <strain evidence="3">BT635</strain>
    </source>
</reference>
<feature type="transmembrane region" description="Helical" evidence="1">
    <location>
        <begin position="213"/>
        <end position="234"/>
    </location>
</feature>
<feature type="transmembrane region" description="Helical" evidence="1">
    <location>
        <begin position="142"/>
        <end position="162"/>
    </location>
</feature>
<dbReference type="RefSeq" id="WP_226190518.1">
    <property type="nucleotide sequence ID" value="NZ_JAJADQ010000018.1"/>
</dbReference>
<comment type="caution">
    <text evidence="3">The sequence shown here is derived from an EMBL/GenBank/DDBJ whole genome shotgun (WGS) entry which is preliminary data.</text>
</comment>
<dbReference type="InterPro" id="IPR002656">
    <property type="entry name" value="Acyl_transf_3_dom"/>
</dbReference>
<feature type="transmembrane region" description="Helical" evidence="1">
    <location>
        <begin position="52"/>
        <end position="74"/>
    </location>
</feature>
<proteinExistence type="predicted"/>
<protein>
    <submittedName>
        <fullName evidence="3">Acyltransferase family protein</fullName>
    </submittedName>
</protein>
<evidence type="ECO:0000256" key="1">
    <source>
        <dbReference type="SAM" id="Phobius"/>
    </source>
</evidence>
<feature type="transmembrane region" description="Helical" evidence="1">
    <location>
        <begin position="272"/>
        <end position="289"/>
    </location>
</feature>
<dbReference type="EMBL" id="JAJADQ010000018">
    <property type="protein sequence ID" value="MCB2380482.1"/>
    <property type="molecule type" value="Genomic_DNA"/>
</dbReference>
<keyword evidence="3" id="KW-0012">Acyltransferase</keyword>
<sequence>MEPTPRQPYLDWLRLLCIAGVLVFHCAMPFAAEEQWHIRNPESTNLLMELVVFLHLFRMPLLFFVSGAVSYYMLRRRSAGRFVGLRLRRLLVPLLFGMLVVVPPQVYMERLTQGFLGNFWDFYPSIFTTGPYPAGNLSWHHLWFVAYLLAYDVLFAPVFAWLASPRSAGFRAWLRHQARGYRVYWLALPGILWYAATSRALPQTNDLVHDGGYFVYWLLFVLVGFLCAAQPALLDRLERLRRPSLTIGFVLLLVFNYLRWNDVELPAGFPPIFTPAIAWSLVLAFIGYGKRYLQRPHATLVYFNQAAYPFYIVHQTVIVVLAYYVVQVQHESILGKYLFLVSTTLLVSMGIFHLLVQPFAPLRFLFGMKPLAKQSNRPSLSEPLAPITQEVLLTA</sequence>
<evidence type="ECO:0000313" key="4">
    <source>
        <dbReference type="Proteomes" id="UP001165297"/>
    </source>
</evidence>
<dbReference type="GO" id="GO:0016746">
    <property type="term" value="F:acyltransferase activity"/>
    <property type="evidence" value="ECO:0007669"/>
    <property type="project" value="UniProtKB-KW"/>
</dbReference>
<evidence type="ECO:0000313" key="3">
    <source>
        <dbReference type="EMBL" id="MCB2380482.1"/>
    </source>
</evidence>
<name>A0ABS8AKJ2_9BACT</name>
<feature type="transmembrane region" description="Helical" evidence="1">
    <location>
        <begin position="337"/>
        <end position="356"/>
    </location>
</feature>
<organism evidence="3 4">
    <name type="scientific">Hymenobacter nitidus</name>
    <dbReference type="NCBI Taxonomy" id="2880929"/>
    <lineage>
        <taxon>Bacteria</taxon>
        <taxon>Pseudomonadati</taxon>
        <taxon>Bacteroidota</taxon>
        <taxon>Cytophagia</taxon>
        <taxon>Cytophagales</taxon>
        <taxon>Hymenobacteraceae</taxon>
        <taxon>Hymenobacter</taxon>
    </lineage>
</organism>
<feature type="transmembrane region" description="Helical" evidence="1">
    <location>
        <begin position="183"/>
        <end position="201"/>
    </location>
</feature>
<dbReference type="PANTHER" id="PTHR36927">
    <property type="entry name" value="BLR4337 PROTEIN"/>
    <property type="match status" value="1"/>
</dbReference>
<gene>
    <name evidence="3" type="ORF">LGH70_23010</name>
</gene>
<feature type="transmembrane region" description="Helical" evidence="1">
    <location>
        <begin position="90"/>
        <end position="108"/>
    </location>
</feature>